<dbReference type="OrthoDB" id="5513744at2"/>
<feature type="transmembrane region" description="Helical" evidence="1">
    <location>
        <begin position="321"/>
        <end position="343"/>
    </location>
</feature>
<evidence type="ECO:0000256" key="1">
    <source>
        <dbReference type="SAM" id="Phobius"/>
    </source>
</evidence>
<organism evidence="2 3">
    <name type="scientific">Chondromyces apiculatus DSM 436</name>
    <dbReference type="NCBI Taxonomy" id="1192034"/>
    <lineage>
        <taxon>Bacteria</taxon>
        <taxon>Pseudomonadati</taxon>
        <taxon>Myxococcota</taxon>
        <taxon>Polyangia</taxon>
        <taxon>Polyangiales</taxon>
        <taxon>Polyangiaceae</taxon>
        <taxon>Chondromyces</taxon>
    </lineage>
</organism>
<evidence type="ECO:0000313" key="2">
    <source>
        <dbReference type="EMBL" id="EYF08057.1"/>
    </source>
</evidence>
<accession>A0A017TGP4</accession>
<dbReference type="Proteomes" id="UP000019678">
    <property type="component" value="Unassembled WGS sequence"/>
</dbReference>
<keyword evidence="1" id="KW-1133">Transmembrane helix</keyword>
<name>A0A017TGP4_9BACT</name>
<keyword evidence="1" id="KW-0472">Membrane</keyword>
<keyword evidence="3" id="KW-1185">Reference proteome</keyword>
<feature type="transmembrane region" description="Helical" evidence="1">
    <location>
        <begin position="141"/>
        <end position="162"/>
    </location>
</feature>
<proteinExistence type="predicted"/>
<gene>
    <name evidence="2" type="ORF">CAP_5817</name>
</gene>
<sequence length="350" mass="36056">MVFRAPAQPYASGSVRYGPFPVRWKLVFFAGAALLSALVLALVALARDHLVCTPGARCVVSTAPWMSVRAAVPMAALRDARADLGKNTKGNAYGVVVLVLDGGGEVRLQRASVDEAQQAAATIRARLAVRQRIDVTVGGSWWLLLFSAGALAAGVSMASTALKGAVTFRLDLVQGGQALRVRKQLLGVPLPGATLSLAGVTDVRVEGARTEEAWSDRAEAPLPAGRLVLVDRTGATQPITASALPGTAVHLRAASALRALLQMPLQRDVEAQLASLPWRRTPPGARLVLAASGATMGGLLGVGALAVAGIALGVLDAREGRAWVFVVGGVAGAAVGLALAVFFTRPQPPA</sequence>
<feature type="transmembrane region" description="Helical" evidence="1">
    <location>
        <begin position="26"/>
        <end position="46"/>
    </location>
</feature>
<evidence type="ECO:0000313" key="3">
    <source>
        <dbReference type="Proteomes" id="UP000019678"/>
    </source>
</evidence>
<dbReference type="AlphaFoldDB" id="A0A017TGP4"/>
<keyword evidence="1" id="KW-0812">Transmembrane</keyword>
<comment type="caution">
    <text evidence="2">The sequence shown here is derived from an EMBL/GenBank/DDBJ whole genome shotgun (WGS) entry which is preliminary data.</text>
</comment>
<protein>
    <submittedName>
        <fullName evidence="2">Uncharacterized protein</fullName>
    </submittedName>
</protein>
<dbReference type="RefSeq" id="WP_044235939.1">
    <property type="nucleotide sequence ID" value="NZ_ASRX01000005.1"/>
</dbReference>
<reference evidence="2 3" key="1">
    <citation type="submission" date="2013-05" db="EMBL/GenBank/DDBJ databases">
        <title>Genome assembly of Chondromyces apiculatus DSM 436.</title>
        <authorList>
            <person name="Sharma G."/>
            <person name="Khatri I."/>
            <person name="Kaur C."/>
            <person name="Mayilraj S."/>
            <person name="Subramanian S."/>
        </authorList>
    </citation>
    <scope>NUCLEOTIDE SEQUENCE [LARGE SCALE GENOMIC DNA]</scope>
    <source>
        <strain evidence="2 3">DSM 436</strain>
    </source>
</reference>
<dbReference type="STRING" id="1192034.CAP_5817"/>
<feature type="transmembrane region" description="Helical" evidence="1">
    <location>
        <begin position="287"/>
        <end position="315"/>
    </location>
</feature>
<dbReference type="EMBL" id="ASRX01000005">
    <property type="protein sequence ID" value="EYF08057.1"/>
    <property type="molecule type" value="Genomic_DNA"/>
</dbReference>